<dbReference type="Pfam" id="PF13859">
    <property type="entry name" value="BNR_3"/>
    <property type="match status" value="1"/>
</dbReference>
<dbReference type="Gene3D" id="2.60.120.200">
    <property type="match status" value="1"/>
</dbReference>
<sequence>MLVTLPVYPKEEGGNPKGELHLWLTDNTHIVDIGSVSREGDDAAASSLLYKSAGSGNELIALYEKEGNEETQSLGMVSIRLTEQLERVKAVLKTWKEVDDRVSKLCTTLLAQKGAATDTACSADKVTNGLVGFLSNNFSENTWRDEYLGVNATVKENDATGETGLPDGVTFQGAWAEWPVGAQGENQLYHFANYNFTLVAAVSLDGVPEGGTTIPVMGVKMNDAEKTVFFGLSYKDNEKKWRVVCAGGTNKELSSTLEPNTTDHVVILLRNGNQTSAYVDGQRVGNGQCELENADSKVVSHFYIGGSAEKKEAVESCL</sequence>
<dbReference type="InterPro" id="IPR013320">
    <property type="entry name" value="ConA-like_dom_sf"/>
</dbReference>
<proteinExistence type="predicted"/>
<dbReference type="Pfam" id="PF22925">
    <property type="entry name" value="TS_C"/>
    <property type="match status" value="1"/>
</dbReference>
<dbReference type="InterPro" id="IPR055239">
    <property type="entry name" value="TS_C"/>
</dbReference>
<dbReference type="InterPro" id="IPR036278">
    <property type="entry name" value="Sialidase_sf"/>
</dbReference>
<dbReference type="AlphaFoldDB" id="K2NKM9"/>
<reference evidence="3 4" key="1">
    <citation type="journal article" date="2012" name="BMC Genomics">
        <title>Comparative genomic analysis of human infective Trypanosoma cruzi lineages with the bat-restricted subspecies T. cruzi marinkellei.</title>
        <authorList>
            <person name="Franzen O."/>
            <person name="Talavera-Lopez C."/>
            <person name="Ochaya S."/>
            <person name="Butler C.E."/>
            <person name="Messenger L.A."/>
            <person name="Lewis M.D."/>
            <person name="Llewellyn M.S."/>
            <person name="Marinkelle C.J."/>
            <person name="Tyler K.M."/>
            <person name="Miles M.A."/>
            <person name="Andersson B."/>
        </authorList>
    </citation>
    <scope>NUCLEOTIDE SEQUENCE [LARGE SCALE GENOMIC DNA]</scope>
    <source>
        <strain evidence="3 4">B7</strain>
    </source>
</reference>
<organism evidence="3 4">
    <name type="scientific">Trypanosoma cruzi marinkellei</name>
    <dbReference type="NCBI Taxonomy" id="85056"/>
    <lineage>
        <taxon>Eukaryota</taxon>
        <taxon>Discoba</taxon>
        <taxon>Euglenozoa</taxon>
        <taxon>Kinetoplastea</taxon>
        <taxon>Metakinetoplastina</taxon>
        <taxon>Trypanosomatida</taxon>
        <taxon>Trypanosomatidae</taxon>
        <taxon>Trypanosoma</taxon>
        <taxon>Schizotrypanum</taxon>
    </lineage>
</organism>
<gene>
    <name evidence="3" type="ORF">MOQ_006760</name>
</gene>
<dbReference type="Proteomes" id="UP000007350">
    <property type="component" value="Unassembled WGS sequence"/>
</dbReference>
<dbReference type="EMBL" id="AHKC01013177">
    <property type="protein sequence ID" value="EKF29457.1"/>
    <property type="molecule type" value="Genomic_DNA"/>
</dbReference>
<comment type="caution">
    <text evidence="3">The sequence shown here is derived from an EMBL/GenBank/DDBJ whole genome shotgun (WGS) entry which is preliminary data.</text>
</comment>
<dbReference type="PRINTS" id="PR01803">
    <property type="entry name" value="TCSIALIDASE"/>
</dbReference>
<name>K2NKM9_TRYCR</name>
<evidence type="ECO:0000313" key="3">
    <source>
        <dbReference type="EMBL" id="EKF29457.1"/>
    </source>
</evidence>
<accession>K2NKM9</accession>
<protein>
    <submittedName>
        <fullName evidence="3">Trans-sialidase, putative</fullName>
    </submittedName>
</protein>
<dbReference type="SUPFAM" id="SSF49899">
    <property type="entry name" value="Concanavalin A-like lectins/glucanases"/>
    <property type="match status" value="1"/>
</dbReference>
<dbReference type="InterPro" id="IPR008377">
    <property type="entry name" value="Sialidase_trypan"/>
</dbReference>
<feature type="domain" description="Sialidase" evidence="1">
    <location>
        <begin position="1"/>
        <end position="64"/>
    </location>
</feature>
<dbReference type="Gene3D" id="2.120.10.10">
    <property type="match status" value="1"/>
</dbReference>
<dbReference type="SUPFAM" id="SSF50939">
    <property type="entry name" value="Sialidases"/>
    <property type="match status" value="1"/>
</dbReference>
<evidence type="ECO:0000259" key="2">
    <source>
        <dbReference type="Pfam" id="PF22925"/>
    </source>
</evidence>
<feature type="domain" description="Trans-sialidase C-terminal" evidence="2">
    <location>
        <begin position="127"/>
        <end position="313"/>
    </location>
</feature>
<evidence type="ECO:0000259" key="1">
    <source>
        <dbReference type="Pfam" id="PF13859"/>
    </source>
</evidence>
<dbReference type="InterPro" id="IPR011040">
    <property type="entry name" value="Sialidase"/>
</dbReference>
<dbReference type="GO" id="GO:0004308">
    <property type="term" value="F:exo-alpha-sialidase activity"/>
    <property type="evidence" value="ECO:0007669"/>
    <property type="project" value="InterPro"/>
</dbReference>
<evidence type="ECO:0000313" key="4">
    <source>
        <dbReference type="Proteomes" id="UP000007350"/>
    </source>
</evidence>
<keyword evidence="4" id="KW-1185">Reference proteome</keyword>
<dbReference type="OrthoDB" id="10403499at2759"/>